<dbReference type="Proteomes" id="UP000198885">
    <property type="component" value="Unassembled WGS sequence"/>
</dbReference>
<evidence type="ECO:0008006" key="3">
    <source>
        <dbReference type="Google" id="ProtNLM"/>
    </source>
</evidence>
<dbReference type="EMBL" id="FOGU01000006">
    <property type="protein sequence ID" value="SES16550.1"/>
    <property type="molecule type" value="Genomic_DNA"/>
</dbReference>
<dbReference type="STRING" id="641238.SAMN04490244_106239"/>
<evidence type="ECO:0000313" key="2">
    <source>
        <dbReference type="Proteomes" id="UP000198885"/>
    </source>
</evidence>
<dbReference type="RefSeq" id="WP_092693931.1">
    <property type="nucleotide sequence ID" value="NZ_CBDDGO010000004.1"/>
</dbReference>
<sequence length="78" mass="8719">MTSITFTNHTVAHGSVVRQTAQRFAAAVEAYAAAYFARISRTDELERLHAMDDAQLAKLGITRAGIPAYVFRDKCMWQ</sequence>
<reference evidence="1 2" key="1">
    <citation type="submission" date="2016-10" db="EMBL/GenBank/DDBJ databases">
        <authorList>
            <person name="de Groot N.N."/>
        </authorList>
    </citation>
    <scope>NUCLEOTIDE SEQUENCE [LARGE SCALE GENOMIC DNA]</scope>
    <source>
        <strain evidence="1 2">DSM 23042</strain>
    </source>
</reference>
<protein>
    <recommendedName>
        <fullName evidence="3">DUF1127 domain-containing protein</fullName>
    </recommendedName>
</protein>
<gene>
    <name evidence="1" type="ORF">SAMN04490244_106239</name>
</gene>
<dbReference type="AlphaFoldDB" id="A0A1H9V407"/>
<dbReference type="OrthoDB" id="7867799at2"/>
<keyword evidence="2" id="KW-1185">Reference proteome</keyword>
<proteinExistence type="predicted"/>
<organism evidence="1 2">
    <name type="scientific">Tranquillimonas rosea</name>
    <dbReference type="NCBI Taxonomy" id="641238"/>
    <lineage>
        <taxon>Bacteria</taxon>
        <taxon>Pseudomonadati</taxon>
        <taxon>Pseudomonadota</taxon>
        <taxon>Alphaproteobacteria</taxon>
        <taxon>Rhodobacterales</taxon>
        <taxon>Roseobacteraceae</taxon>
        <taxon>Tranquillimonas</taxon>
    </lineage>
</organism>
<name>A0A1H9V407_9RHOB</name>
<evidence type="ECO:0000313" key="1">
    <source>
        <dbReference type="EMBL" id="SES16550.1"/>
    </source>
</evidence>
<accession>A0A1H9V407</accession>